<reference evidence="5 6" key="1">
    <citation type="submission" date="2024-03" db="EMBL/GenBank/DDBJ databases">
        <title>Complete genome sequence of the green alga Chloropicon roscoffensis RCC1871.</title>
        <authorList>
            <person name="Lemieux C."/>
            <person name="Pombert J.-F."/>
            <person name="Otis C."/>
            <person name="Turmel M."/>
        </authorList>
    </citation>
    <scope>NUCLEOTIDE SEQUENCE [LARGE SCALE GENOMIC DNA]</scope>
    <source>
        <strain evidence="5 6">RCC1871</strain>
    </source>
</reference>
<dbReference type="PANTHER" id="PTHR16216">
    <property type="entry name" value="DYNEIN ASSEMBLY FACTOR 5, AXONEMAL"/>
    <property type="match status" value="1"/>
</dbReference>
<dbReference type="InterPro" id="IPR021133">
    <property type="entry name" value="HEAT_type_2"/>
</dbReference>
<proteinExistence type="predicted"/>
<accession>A0AAX4P653</accession>
<dbReference type="InterPro" id="IPR016024">
    <property type="entry name" value="ARM-type_fold"/>
</dbReference>
<feature type="domain" description="Dynein axonemal assembly factor 5 TPR repeats" evidence="4">
    <location>
        <begin position="346"/>
        <end position="423"/>
    </location>
</feature>
<dbReference type="InterPro" id="IPR052623">
    <property type="entry name" value="DAAF5"/>
</dbReference>
<dbReference type="Proteomes" id="UP001472866">
    <property type="component" value="Chromosome 04"/>
</dbReference>
<dbReference type="EMBL" id="CP151504">
    <property type="protein sequence ID" value="WZN61306.1"/>
    <property type="molecule type" value="Genomic_DNA"/>
</dbReference>
<evidence type="ECO:0000256" key="1">
    <source>
        <dbReference type="PROSITE-ProRule" id="PRU00103"/>
    </source>
</evidence>
<gene>
    <name evidence="5" type="ORF">HKI87_04g28410</name>
</gene>
<feature type="domain" description="Dynein axonemal assembly factor 5 HEAT-repeat" evidence="3">
    <location>
        <begin position="457"/>
        <end position="624"/>
    </location>
</feature>
<dbReference type="PANTHER" id="PTHR16216:SF10">
    <property type="entry name" value="RNA POLYMERASE II ASSEMBLY FACTOR RTP1 C-TERMINAL DOMAIN-CONTAINING PROTEIN"/>
    <property type="match status" value="1"/>
</dbReference>
<evidence type="ECO:0000313" key="5">
    <source>
        <dbReference type="EMBL" id="WZN61306.1"/>
    </source>
</evidence>
<dbReference type="SUPFAM" id="SSF48371">
    <property type="entry name" value="ARM repeat"/>
    <property type="match status" value="1"/>
</dbReference>
<sequence length="797" mass="85651">MTRSGGKDVNAIWAQLKAQNQPSGRREREREEEVSRKETAEASAPVASSVVARDAECECFDGFQDVEGAENLLKRTMNSLTEGDYVTRRRAIRTLAASLRSCENAELRTDVFVEVVAKHLLRRFEDKSEACRELAVKCIAENVEACKEDAVESLLPYCVPVLGERLGLSGGPDADRRSLIELGAEILQASHVNRVDITDFSRASSKRGQAVEPSEEVRILLIGLLRSLVRHGTHTIKPYAQDFCEILLCCARDPFHEALVESCACLCDLVATLGAKLWMVSKIMLAGYAPVLSHRRQQVRVSAIRAISALVFNGAHESLLDLCSFRDPNVVPVRAFFGDDIKVNYMGKLITDSCANVRRELVKYVGSWLLELPERRDHESRLLPYLLSGLIDEDDRVRRGALETLEKLGDLYIKDNAEDLKDKLYYLPTEAHGHGWMDGGVWRAIEEGRVTTPEPFRQRPSLGSRLLVQQNFKGSLGALASELSSWQEQPRLKAAKLLRVFLVCMEDYVASCLERLLPALCHAGCSEDAQITRAVLDASRTLSWYTDPGLSLQILGPRLSPEFDRTKRASAARVLAAVVRGSAEAGTIAGHEAEVAAMVADNGLDSTGDTALKRAAVEVCEAAVLAIAGGEGDDAIAARDGLVGSLVLLTGGREPFAPAAEVLKLVLGALPAQSRAPALASSLLGLCAGRTLAEGALPPETHAGAVCGALDLALDGLQAGLSREEVLARGEGGLVAALGFLSAALGGSRDLLSSSLAARCARAGARLLEVVSEQAFGGGDREALLGLLAAEGAAVPR</sequence>
<dbReference type="AlphaFoldDB" id="A0AAX4P653"/>
<feature type="compositionally biased region" description="Basic and acidic residues" evidence="2">
    <location>
        <begin position="24"/>
        <end position="40"/>
    </location>
</feature>
<keyword evidence="6" id="KW-1185">Reference proteome</keyword>
<feature type="domain" description="Dynein axonemal assembly factor 5 TPR repeats" evidence="4">
    <location>
        <begin position="209"/>
        <end position="322"/>
    </location>
</feature>
<dbReference type="PROSITE" id="PS50077">
    <property type="entry name" value="HEAT_REPEAT"/>
    <property type="match status" value="1"/>
</dbReference>
<organism evidence="5 6">
    <name type="scientific">Chloropicon roscoffensis</name>
    <dbReference type="NCBI Taxonomy" id="1461544"/>
    <lineage>
        <taxon>Eukaryota</taxon>
        <taxon>Viridiplantae</taxon>
        <taxon>Chlorophyta</taxon>
        <taxon>Chloropicophyceae</taxon>
        <taxon>Chloropicales</taxon>
        <taxon>Chloropicaceae</taxon>
        <taxon>Chloropicon</taxon>
    </lineage>
</organism>
<evidence type="ECO:0000313" key="6">
    <source>
        <dbReference type="Proteomes" id="UP001472866"/>
    </source>
</evidence>
<evidence type="ECO:0000256" key="2">
    <source>
        <dbReference type="SAM" id="MobiDB-lite"/>
    </source>
</evidence>
<dbReference type="InterPro" id="IPR056497">
    <property type="entry name" value="HEAT_DAAF5"/>
</dbReference>
<feature type="domain" description="Dynein axonemal assembly factor 5 TPR repeats" evidence="4">
    <location>
        <begin position="80"/>
        <end position="168"/>
    </location>
</feature>
<dbReference type="InterPro" id="IPR011989">
    <property type="entry name" value="ARM-like"/>
</dbReference>
<evidence type="ECO:0000259" key="3">
    <source>
        <dbReference type="Pfam" id="PF24573"/>
    </source>
</evidence>
<dbReference type="Gene3D" id="1.25.10.10">
    <property type="entry name" value="Leucine-rich Repeat Variant"/>
    <property type="match status" value="2"/>
</dbReference>
<feature type="repeat" description="HEAT" evidence="1">
    <location>
        <begin position="382"/>
        <end position="420"/>
    </location>
</feature>
<feature type="region of interest" description="Disordered" evidence="2">
    <location>
        <begin position="1"/>
        <end position="45"/>
    </location>
</feature>
<protein>
    <submittedName>
        <fullName evidence="5">Axonemal dynein assembly factor</fullName>
    </submittedName>
</protein>
<dbReference type="Pfam" id="PF24573">
    <property type="entry name" value="HEAT_DAAF5"/>
    <property type="match status" value="1"/>
</dbReference>
<evidence type="ECO:0000259" key="4">
    <source>
        <dbReference type="Pfam" id="PF25757"/>
    </source>
</evidence>
<dbReference type="Pfam" id="PF25757">
    <property type="entry name" value="TPR_DNAAF5"/>
    <property type="match status" value="3"/>
</dbReference>
<dbReference type="InterPro" id="IPR057978">
    <property type="entry name" value="TPR_DAAF5"/>
</dbReference>
<name>A0AAX4P653_9CHLO</name>